<evidence type="ECO:0000313" key="1">
    <source>
        <dbReference type="EMBL" id="TSA85845.1"/>
    </source>
</evidence>
<proteinExistence type="predicted"/>
<gene>
    <name evidence="1" type="ORF">FNU79_08645</name>
</gene>
<sequence length="199" mass="22745">MTPEATLTPEAWARALRIDPQPPYTPHIGALVEMLSYTRLTTLQAVEGLDKQDLDTTYDDFPHSIAMLLGHLAAVERAYQYISFENLDPFAGDVPAYDRYLGAMTFGEHGLAVRRFQLKELLDELADVRAETLRELGKRDDAWLSQRLSLPEMTDMNHHWVWFHVLEEELSDRGQIRLLRQAILRAQTTEASPPDLANE</sequence>
<dbReference type="InterPro" id="IPR034660">
    <property type="entry name" value="DinB/YfiT-like"/>
</dbReference>
<dbReference type="EMBL" id="VKDB01000007">
    <property type="protein sequence ID" value="TSA85845.1"/>
    <property type="molecule type" value="Genomic_DNA"/>
</dbReference>
<dbReference type="Gene3D" id="1.20.120.450">
    <property type="entry name" value="dinb family like domain"/>
    <property type="match status" value="1"/>
</dbReference>
<reference evidence="1 2" key="1">
    <citation type="submission" date="2019-07" db="EMBL/GenBank/DDBJ databases">
        <title>Deinococcus detaillus sp. nov., isolated from humus soil in Antarctica.</title>
        <authorList>
            <person name="Zhang K."/>
        </authorList>
    </citation>
    <scope>NUCLEOTIDE SEQUENCE [LARGE SCALE GENOMIC DNA]</scope>
    <source>
        <strain evidence="1 2">H1</strain>
    </source>
</reference>
<dbReference type="AlphaFoldDB" id="A0A553V074"/>
<name>A0A553V074_9DEIO</name>
<protein>
    <submittedName>
        <fullName evidence="1">DUF664 domain-containing protein</fullName>
    </submittedName>
</protein>
<organism evidence="1 2">
    <name type="scientific">Deinococcus detaillensis</name>
    <dbReference type="NCBI Taxonomy" id="2592048"/>
    <lineage>
        <taxon>Bacteria</taxon>
        <taxon>Thermotogati</taxon>
        <taxon>Deinococcota</taxon>
        <taxon>Deinococci</taxon>
        <taxon>Deinococcales</taxon>
        <taxon>Deinococcaceae</taxon>
        <taxon>Deinococcus</taxon>
    </lineage>
</organism>
<dbReference type="Proteomes" id="UP000316092">
    <property type="component" value="Unassembled WGS sequence"/>
</dbReference>
<evidence type="ECO:0000313" key="2">
    <source>
        <dbReference type="Proteomes" id="UP000316092"/>
    </source>
</evidence>
<keyword evidence="2" id="KW-1185">Reference proteome</keyword>
<dbReference type="SUPFAM" id="SSF109854">
    <property type="entry name" value="DinB/YfiT-like putative metalloenzymes"/>
    <property type="match status" value="1"/>
</dbReference>
<accession>A0A553V074</accession>
<dbReference type="RefSeq" id="WP_143720462.1">
    <property type="nucleotide sequence ID" value="NZ_VKDB01000007.1"/>
</dbReference>
<dbReference type="InterPro" id="IPR007061">
    <property type="entry name" value="MST-like"/>
</dbReference>
<comment type="caution">
    <text evidence="1">The sequence shown here is derived from an EMBL/GenBank/DDBJ whole genome shotgun (WGS) entry which is preliminary data.</text>
</comment>
<dbReference type="OrthoDB" id="117483at2"/>
<dbReference type="Pfam" id="PF04978">
    <property type="entry name" value="MST"/>
    <property type="match status" value="1"/>
</dbReference>